<protein>
    <submittedName>
        <fullName evidence="1 3">Uncharacterized protein</fullName>
    </submittedName>
</protein>
<keyword evidence="2" id="KW-1185">Reference proteome</keyword>
<gene>
    <name evidence="1" type="ORF">TASK_LOCUS2294</name>
</gene>
<proteinExistence type="predicted"/>
<sequence length="138" mass="14835">MWVVSEPLENDRFPDIDAPPVEYCTLHRMVLSQPTIGRVGEWVSMPTHPIGRNLHSMWMEARAPASPVEMCMHNSGGGGGGGGCGGCGGELIVLCFACIASSTCGGGGCGGVESYRKWMLHQRVAPPALTRAWWHRRG</sequence>
<evidence type="ECO:0000313" key="2">
    <source>
        <dbReference type="Proteomes" id="UP000282613"/>
    </source>
</evidence>
<evidence type="ECO:0000313" key="1">
    <source>
        <dbReference type="EMBL" id="VDK24791.1"/>
    </source>
</evidence>
<accession>A0A0R3VXZ9</accession>
<reference evidence="3" key="1">
    <citation type="submission" date="2017-02" db="UniProtKB">
        <authorList>
            <consortium name="WormBaseParasite"/>
        </authorList>
    </citation>
    <scope>IDENTIFICATION</scope>
</reference>
<dbReference type="WBParaSite" id="TASK_0000229301-mRNA-1">
    <property type="protein sequence ID" value="TASK_0000229301-mRNA-1"/>
    <property type="gene ID" value="TASK_0000229301"/>
</dbReference>
<reference evidence="1 2" key="2">
    <citation type="submission" date="2018-11" db="EMBL/GenBank/DDBJ databases">
        <authorList>
            <consortium name="Pathogen Informatics"/>
        </authorList>
    </citation>
    <scope>NUCLEOTIDE SEQUENCE [LARGE SCALE GENOMIC DNA]</scope>
</reference>
<evidence type="ECO:0000313" key="3">
    <source>
        <dbReference type="WBParaSite" id="TASK_0000229301-mRNA-1"/>
    </source>
</evidence>
<dbReference type="EMBL" id="UYRS01001392">
    <property type="protein sequence ID" value="VDK24791.1"/>
    <property type="molecule type" value="Genomic_DNA"/>
</dbReference>
<dbReference type="Proteomes" id="UP000282613">
    <property type="component" value="Unassembled WGS sequence"/>
</dbReference>
<dbReference type="AlphaFoldDB" id="A0A0R3VXZ9"/>
<organism evidence="3">
    <name type="scientific">Taenia asiatica</name>
    <name type="common">Asian tapeworm</name>
    <dbReference type="NCBI Taxonomy" id="60517"/>
    <lineage>
        <taxon>Eukaryota</taxon>
        <taxon>Metazoa</taxon>
        <taxon>Spiralia</taxon>
        <taxon>Lophotrochozoa</taxon>
        <taxon>Platyhelminthes</taxon>
        <taxon>Cestoda</taxon>
        <taxon>Eucestoda</taxon>
        <taxon>Cyclophyllidea</taxon>
        <taxon>Taeniidae</taxon>
        <taxon>Taenia</taxon>
    </lineage>
</organism>
<name>A0A0R3VXZ9_TAEAS</name>